<evidence type="ECO:0000313" key="2">
    <source>
        <dbReference type="Proteomes" id="UP001062846"/>
    </source>
</evidence>
<sequence>MPRSSGGGRGSSSSAYARSDTTKNVATSVGLSSMSRNFQRLTGDSSSCQVVFDLYEECMTAKEPLYGASTCNFFNKMRESCSGFKRDPHRRSSVEIQKEWEKNTLRRANAAGFATIGEYYRDKNEKDPAMCNIAFELYNKCIRKNPGNEARCNCYRNNCKQFKS</sequence>
<reference evidence="1" key="1">
    <citation type="submission" date="2022-02" db="EMBL/GenBank/DDBJ databases">
        <title>Plant Genome Project.</title>
        <authorList>
            <person name="Zhang R.-G."/>
        </authorList>
    </citation>
    <scope>NUCLEOTIDE SEQUENCE</scope>
    <source>
        <strain evidence="1">AT1</strain>
    </source>
</reference>
<comment type="caution">
    <text evidence="1">The sequence shown here is derived from an EMBL/GenBank/DDBJ whole genome shotgun (WGS) entry which is preliminary data.</text>
</comment>
<gene>
    <name evidence="1" type="ORF">RHMOL_Rhmol04G0345100</name>
</gene>
<protein>
    <submittedName>
        <fullName evidence="1">Uncharacterized protein</fullName>
    </submittedName>
</protein>
<dbReference type="Proteomes" id="UP001062846">
    <property type="component" value="Chromosome 4"/>
</dbReference>
<organism evidence="1 2">
    <name type="scientific">Rhododendron molle</name>
    <name type="common">Chinese azalea</name>
    <name type="synonym">Azalea mollis</name>
    <dbReference type="NCBI Taxonomy" id="49168"/>
    <lineage>
        <taxon>Eukaryota</taxon>
        <taxon>Viridiplantae</taxon>
        <taxon>Streptophyta</taxon>
        <taxon>Embryophyta</taxon>
        <taxon>Tracheophyta</taxon>
        <taxon>Spermatophyta</taxon>
        <taxon>Magnoliopsida</taxon>
        <taxon>eudicotyledons</taxon>
        <taxon>Gunneridae</taxon>
        <taxon>Pentapetalae</taxon>
        <taxon>asterids</taxon>
        <taxon>Ericales</taxon>
        <taxon>Ericaceae</taxon>
        <taxon>Ericoideae</taxon>
        <taxon>Rhodoreae</taxon>
        <taxon>Rhododendron</taxon>
    </lineage>
</organism>
<keyword evidence="2" id="KW-1185">Reference proteome</keyword>
<name>A0ACC0P9U4_RHOML</name>
<accession>A0ACC0P9U4</accession>
<proteinExistence type="predicted"/>
<evidence type="ECO:0000313" key="1">
    <source>
        <dbReference type="EMBL" id="KAI8561503.1"/>
    </source>
</evidence>
<dbReference type="EMBL" id="CM046391">
    <property type="protein sequence ID" value="KAI8561503.1"/>
    <property type="molecule type" value="Genomic_DNA"/>
</dbReference>